<dbReference type="RefSeq" id="WP_052220858.1">
    <property type="nucleotide sequence ID" value="NZ_LHUR01000017.1"/>
</dbReference>
<keyword evidence="1 8" id="KW-1003">Cell membrane</keyword>
<evidence type="ECO:0000256" key="4">
    <source>
        <dbReference type="ARBA" id="ARBA00022692"/>
    </source>
</evidence>
<keyword evidence="6 8" id="KW-1133">Transmembrane helix</keyword>
<evidence type="ECO:0000256" key="1">
    <source>
        <dbReference type="ARBA" id="ARBA00022475"/>
    </source>
</evidence>
<dbReference type="PATRIC" id="fig|1121318.3.peg.1290"/>
<feature type="transmembrane region" description="Helical" evidence="8">
    <location>
        <begin position="142"/>
        <end position="162"/>
    </location>
</feature>
<keyword evidence="7 8" id="KW-0472">Membrane</keyword>
<feature type="transmembrane region" description="Helical" evidence="8">
    <location>
        <begin position="44"/>
        <end position="69"/>
    </location>
</feature>
<dbReference type="Pfam" id="PF04647">
    <property type="entry name" value="AgrB"/>
    <property type="match status" value="1"/>
</dbReference>
<dbReference type="GO" id="GO:0009372">
    <property type="term" value="P:quorum sensing"/>
    <property type="evidence" value="ECO:0007669"/>
    <property type="project" value="UniProtKB-UniRule"/>
</dbReference>
<dbReference type="GO" id="GO:0006508">
    <property type="term" value="P:proteolysis"/>
    <property type="evidence" value="ECO:0007669"/>
    <property type="project" value="UniProtKB-KW"/>
</dbReference>
<proteinExistence type="inferred from homology"/>
<dbReference type="EMBL" id="LHUR01000017">
    <property type="protein sequence ID" value="KOA20281.1"/>
    <property type="molecule type" value="Genomic_DNA"/>
</dbReference>
<evidence type="ECO:0000256" key="6">
    <source>
        <dbReference type="ARBA" id="ARBA00022989"/>
    </source>
</evidence>
<organism evidence="9 10">
    <name type="scientific">Clostridium homopropionicum DSM 5847</name>
    <dbReference type="NCBI Taxonomy" id="1121318"/>
    <lineage>
        <taxon>Bacteria</taxon>
        <taxon>Bacillati</taxon>
        <taxon>Bacillota</taxon>
        <taxon>Clostridia</taxon>
        <taxon>Eubacteriales</taxon>
        <taxon>Clostridiaceae</taxon>
        <taxon>Clostridium</taxon>
    </lineage>
</organism>
<dbReference type="InterPro" id="IPR006741">
    <property type="entry name" value="AgrB"/>
</dbReference>
<dbReference type="GO" id="GO:0005886">
    <property type="term" value="C:plasma membrane"/>
    <property type="evidence" value="ECO:0007669"/>
    <property type="project" value="UniProtKB-SubCell"/>
</dbReference>
<comment type="subcellular location">
    <subcellularLocation>
        <location evidence="8">Cell membrane</location>
        <topology evidence="8">Multi-pass membrane protein</topology>
    </subcellularLocation>
</comment>
<keyword evidence="5 8" id="KW-0378">Hydrolase</keyword>
<evidence type="ECO:0000256" key="7">
    <source>
        <dbReference type="ARBA" id="ARBA00023136"/>
    </source>
</evidence>
<keyword evidence="4 8" id="KW-0812">Transmembrane</keyword>
<dbReference type="GO" id="GO:0008233">
    <property type="term" value="F:peptidase activity"/>
    <property type="evidence" value="ECO:0007669"/>
    <property type="project" value="UniProtKB-UniRule"/>
</dbReference>
<evidence type="ECO:0000256" key="2">
    <source>
        <dbReference type="ARBA" id="ARBA00022654"/>
    </source>
</evidence>
<dbReference type="HAMAP" id="MF_00784">
    <property type="entry name" value="AgrB"/>
    <property type="match status" value="1"/>
</dbReference>
<dbReference type="AlphaFoldDB" id="A0A0L6ZBD9"/>
<evidence type="ECO:0000313" key="10">
    <source>
        <dbReference type="Proteomes" id="UP000037043"/>
    </source>
</evidence>
<sequence>MNIINRFYNSFFSYIKINLGKSEEDIEKIRYGLQVIFMNIFKMIILFVTAYFLGLFKYTLISLLSFGFIRTFSCGVHADSSIKCITCNFIIFLGNVLLSLSFSLNFISMVILFSISLILIIKYAPADTAERPLVSKKLRRTLKIKSCIAVLLLFLLSILLTNPIYKNILVYSALQESFLITPLAYSILKKPYRNYENIEI</sequence>
<evidence type="ECO:0000256" key="5">
    <source>
        <dbReference type="ARBA" id="ARBA00022801"/>
    </source>
</evidence>
<dbReference type="SMART" id="SM00793">
    <property type="entry name" value="AgrB"/>
    <property type="match status" value="1"/>
</dbReference>
<dbReference type="STRING" id="36844.SAMN04488501_11736"/>
<comment type="similarity">
    <text evidence="8">Belongs to the AgrB family.</text>
</comment>
<dbReference type="Proteomes" id="UP000037043">
    <property type="component" value="Unassembled WGS sequence"/>
</dbReference>
<keyword evidence="2 8" id="KW-0673">Quorum sensing</keyword>
<comment type="function">
    <text evidence="8">May be involved in the proteolytic processing of a quorum sensing system signal molecule precursor.</text>
</comment>
<evidence type="ECO:0000256" key="8">
    <source>
        <dbReference type="HAMAP-Rule" id="MF_00784"/>
    </source>
</evidence>
<dbReference type="EC" id="3.4.-.-" evidence="8"/>
<keyword evidence="3 8" id="KW-0645">Protease</keyword>
<evidence type="ECO:0000313" key="9">
    <source>
        <dbReference type="EMBL" id="KOA20281.1"/>
    </source>
</evidence>
<comment type="caution">
    <text evidence="9">The sequence shown here is derived from an EMBL/GenBank/DDBJ whole genome shotgun (WGS) entry which is preliminary data.</text>
</comment>
<evidence type="ECO:0000256" key="3">
    <source>
        <dbReference type="ARBA" id="ARBA00022670"/>
    </source>
</evidence>
<accession>A0A0L6ZBD9</accession>
<keyword evidence="10" id="KW-1185">Reference proteome</keyword>
<protein>
    <recommendedName>
        <fullName evidence="8">Putative AgrB-like protein</fullName>
        <ecNumber evidence="8">3.4.-.-</ecNumber>
    </recommendedName>
</protein>
<name>A0A0L6ZBD9_9CLOT</name>
<reference evidence="10" key="1">
    <citation type="submission" date="2015-08" db="EMBL/GenBank/DDBJ databases">
        <title>Genome sequence of the strict anaerobe Clostridium homopropionicum LuHBu1 (DSM 5847T).</title>
        <authorList>
            <person name="Poehlein A."/>
            <person name="Beck M."/>
            <person name="Schiel-Bengelsdorf B."/>
            <person name="Bengelsdorf F.R."/>
            <person name="Daniel R."/>
            <person name="Duerre P."/>
        </authorList>
    </citation>
    <scope>NUCLEOTIDE SEQUENCE [LARGE SCALE GENOMIC DNA]</scope>
    <source>
        <strain evidence="10">DSM 5847</strain>
    </source>
</reference>
<feature type="transmembrane region" description="Helical" evidence="8">
    <location>
        <begin position="89"/>
        <end position="121"/>
    </location>
</feature>
<gene>
    <name evidence="9" type="primary">agrB_2</name>
    <name evidence="9" type="ORF">CLHOM_12770</name>
</gene>